<dbReference type="HOGENOM" id="CLU_2045696_0_0_6"/>
<accession>A4AD62</accession>
<reference evidence="1 2" key="1">
    <citation type="journal article" date="2007" name="Proc. Natl. Acad. Sci. U.S.A.">
        <title>Characterization of a marine gammaproteobacterium capable of aerobic anoxygenic photosynthesis.</title>
        <authorList>
            <person name="Fuchs B.M."/>
            <person name="Spring S."/>
            <person name="Teeling H."/>
            <person name="Quast C."/>
            <person name="Wulf J."/>
            <person name="Schattenhofer M."/>
            <person name="Yan S."/>
            <person name="Ferriera S."/>
            <person name="Johnson J."/>
            <person name="Glockner F.O."/>
            <person name="Amann R."/>
        </authorList>
    </citation>
    <scope>NUCLEOTIDE SEQUENCE [LARGE SCALE GENOMIC DNA]</scope>
    <source>
        <strain evidence="1">KT71</strain>
    </source>
</reference>
<proteinExistence type="predicted"/>
<sequence>MKISNTVTGISAVEFLNSLGNLVEPHLKDGSDKMWSYKIKGESNSEFAFDPKTTTTLNIWFDRRPPILNGVADLQDIRSKNKSTALRRVFSGKGHTAKYKATIESFEALREIIDHLANDH</sequence>
<dbReference type="Proteomes" id="UP000019205">
    <property type="component" value="Chromosome"/>
</dbReference>
<evidence type="ECO:0000313" key="2">
    <source>
        <dbReference type="Proteomes" id="UP000019205"/>
    </source>
</evidence>
<dbReference type="EMBL" id="AAOA02000003">
    <property type="protein sequence ID" value="EAQ96115.1"/>
    <property type="molecule type" value="Genomic_DNA"/>
</dbReference>
<keyword evidence="2" id="KW-1185">Reference proteome</keyword>
<dbReference type="OrthoDB" id="6933556at2"/>
<comment type="caution">
    <text evidence="1">The sequence shown here is derived from an EMBL/GenBank/DDBJ whole genome shotgun (WGS) entry which is preliminary data.</text>
</comment>
<protein>
    <submittedName>
        <fullName evidence="1">Uncharacterized protein</fullName>
    </submittedName>
</protein>
<dbReference type="RefSeq" id="WP_008294162.1">
    <property type="nucleotide sequence ID" value="NZ_CM002299.1"/>
</dbReference>
<dbReference type="STRING" id="314285.KT71_08665"/>
<reference evidence="1 2" key="2">
    <citation type="journal article" date="2009" name="PLoS ONE">
        <title>The photosynthetic apparatus and its regulation in the aerobic gammaproteobacterium Congregibacter litoralis gen. nov., sp. nov.</title>
        <authorList>
            <person name="Spring S."/>
            <person name="Lunsdorf H."/>
            <person name="Fuchs B.M."/>
            <person name="Tindall B.J."/>
        </authorList>
    </citation>
    <scope>NUCLEOTIDE SEQUENCE [LARGE SCALE GENOMIC DNA]</scope>
    <source>
        <strain evidence="1">KT71</strain>
    </source>
</reference>
<organism evidence="1 2">
    <name type="scientific">Congregibacter litoralis KT71</name>
    <dbReference type="NCBI Taxonomy" id="314285"/>
    <lineage>
        <taxon>Bacteria</taxon>
        <taxon>Pseudomonadati</taxon>
        <taxon>Pseudomonadota</taxon>
        <taxon>Gammaproteobacteria</taxon>
        <taxon>Cellvibrionales</taxon>
        <taxon>Halieaceae</taxon>
        <taxon>Congregibacter</taxon>
    </lineage>
</organism>
<dbReference type="AlphaFoldDB" id="A4AD62"/>
<evidence type="ECO:0000313" key="1">
    <source>
        <dbReference type="EMBL" id="EAQ96115.1"/>
    </source>
</evidence>
<gene>
    <name evidence="1" type="ORF">KT71_08665</name>
</gene>
<name>A4AD62_9GAMM</name>